<comment type="similarity">
    <text evidence="1">Belongs to the GMC oxidoreductase family.</text>
</comment>
<reference evidence="3 4" key="1">
    <citation type="submission" date="2020-03" db="EMBL/GenBank/DDBJ databases">
        <title>Draft Genome Sequence of Cudoniella acicularis.</title>
        <authorList>
            <person name="Buettner E."/>
            <person name="Kellner H."/>
        </authorList>
    </citation>
    <scope>NUCLEOTIDE SEQUENCE [LARGE SCALE GENOMIC DNA]</scope>
    <source>
        <strain evidence="3 4">DSM 108380</strain>
    </source>
</reference>
<dbReference type="InterPro" id="IPR007867">
    <property type="entry name" value="GMC_OxRtase_C"/>
</dbReference>
<dbReference type="PANTHER" id="PTHR11552">
    <property type="entry name" value="GLUCOSE-METHANOL-CHOLINE GMC OXIDOREDUCTASE"/>
    <property type="match status" value="1"/>
</dbReference>
<dbReference type="AlphaFoldDB" id="A0A8H4QM06"/>
<dbReference type="Proteomes" id="UP000566819">
    <property type="component" value="Unassembled WGS sequence"/>
</dbReference>
<dbReference type="EMBL" id="JAAMPI010002418">
    <property type="protein sequence ID" value="KAF4613433.1"/>
    <property type="molecule type" value="Genomic_DNA"/>
</dbReference>
<protein>
    <recommendedName>
        <fullName evidence="2">Glucose-methanol-choline oxidoreductase C-terminal domain-containing protein</fullName>
    </recommendedName>
</protein>
<feature type="domain" description="Glucose-methanol-choline oxidoreductase C-terminal" evidence="2">
    <location>
        <begin position="115"/>
        <end position="234"/>
    </location>
</feature>
<accession>A0A8H4QM06</accession>
<dbReference type="OrthoDB" id="3559614at2759"/>
<keyword evidence="4" id="KW-1185">Reference proteome</keyword>
<name>A0A8H4QM06_9HELO</name>
<dbReference type="PANTHER" id="PTHR11552:SF138">
    <property type="entry name" value="DEHYDROGENASE PKFF-RELATED"/>
    <property type="match status" value="1"/>
</dbReference>
<evidence type="ECO:0000313" key="4">
    <source>
        <dbReference type="Proteomes" id="UP000566819"/>
    </source>
</evidence>
<sequence>MWDNVCISSSYAVNVETATLLMNTSSPYTYAAGYNFKHRGTGPLTNIDPYLSREKPLEPHRSQLSNSTLQALSKFSSHWPEVEYIVDPLCAGIEPMLLGGASCASIAYALVSSLSQGDVTIISNSTDLPIINPNLLSDLTDIELAIATLKRQRTIWKTPEMKPVVIGEEVVPSVNVSTDAQLVRYFRETTRQLYHASYTCKMGVSNDSLAGLNSKARVFGVSELRVVDASSFPFLHP</sequence>
<dbReference type="InterPro" id="IPR036188">
    <property type="entry name" value="FAD/NAD-bd_sf"/>
</dbReference>
<gene>
    <name evidence="3" type="ORF">G7Y89_g15454</name>
</gene>
<dbReference type="SUPFAM" id="SSF54373">
    <property type="entry name" value="FAD-linked reductases, C-terminal domain"/>
    <property type="match status" value="1"/>
</dbReference>
<evidence type="ECO:0000313" key="3">
    <source>
        <dbReference type="EMBL" id="KAF4613433.1"/>
    </source>
</evidence>
<evidence type="ECO:0000259" key="2">
    <source>
        <dbReference type="Pfam" id="PF05199"/>
    </source>
</evidence>
<dbReference type="Gene3D" id="3.50.50.60">
    <property type="entry name" value="FAD/NAD(P)-binding domain"/>
    <property type="match status" value="1"/>
</dbReference>
<dbReference type="GO" id="GO:0016614">
    <property type="term" value="F:oxidoreductase activity, acting on CH-OH group of donors"/>
    <property type="evidence" value="ECO:0007669"/>
    <property type="project" value="InterPro"/>
</dbReference>
<dbReference type="GO" id="GO:0044550">
    <property type="term" value="P:secondary metabolite biosynthetic process"/>
    <property type="evidence" value="ECO:0007669"/>
    <property type="project" value="TreeGrafter"/>
</dbReference>
<evidence type="ECO:0000256" key="1">
    <source>
        <dbReference type="ARBA" id="ARBA00010790"/>
    </source>
</evidence>
<dbReference type="Pfam" id="PF05199">
    <property type="entry name" value="GMC_oxred_C"/>
    <property type="match status" value="1"/>
</dbReference>
<comment type="caution">
    <text evidence="3">The sequence shown here is derived from an EMBL/GenBank/DDBJ whole genome shotgun (WGS) entry which is preliminary data.</text>
</comment>
<dbReference type="GO" id="GO:0050660">
    <property type="term" value="F:flavin adenine dinucleotide binding"/>
    <property type="evidence" value="ECO:0007669"/>
    <property type="project" value="InterPro"/>
</dbReference>
<dbReference type="SUPFAM" id="SSF51905">
    <property type="entry name" value="FAD/NAD(P)-binding domain"/>
    <property type="match status" value="1"/>
</dbReference>
<dbReference type="InterPro" id="IPR012132">
    <property type="entry name" value="GMC_OxRdtase"/>
</dbReference>
<proteinExistence type="inferred from homology"/>
<dbReference type="Gene3D" id="3.30.560.10">
    <property type="entry name" value="Glucose Oxidase, domain 3"/>
    <property type="match status" value="1"/>
</dbReference>
<organism evidence="3 4">
    <name type="scientific">Cudoniella acicularis</name>
    <dbReference type="NCBI Taxonomy" id="354080"/>
    <lineage>
        <taxon>Eukaryota</taxon>
        <taxon>Fungi</taxon>
        <taxon>Dikarya</taxon>
        <taxon>Ascomycota</taxon>
        <taxon>Pezizomycotina</taxon>
        <taxon>Leotiomycetes</taxon>
        <taxon>Helotiales</taxon>
        <taxon>Tricladiaceae</taxon>
        <taxon>Cudoniella</taxon>
    </lineage>
</organism>